<keyword evidence="3 6" id="KW-0694">RNA-binding</keyword>
<evidence type="ECO:0000256" key="2">
    <source>
        <dbReference type="ARBA" id="ARBA00022730"/>
    </source>
</evidence>
<comment type="subunit">
    <text evidence="6">Part of the 50S ribosomal subunit. Contacts protein L29, and trigger factor when it is bound to the ribosome.</text>
</comment>
<evidence type="ECO:0000256" key="1">
    <source>
        <dbReference type="ARBA" id="ARBA00006700"/>
    </source>
</evidence>
<evidence type="ECO:0000256" key="6">
    <source>
        <dbReference type="HAMAP-Rule" id="MF_01369"/>
    </source>
</evidence>
<dbReference type="GO" id="GO:0019843">
    <property type="term" value="F:rRNA binding"/>
    <property type="evidence" value="ECO:0007669"/>
    <property type="project" value="UniProtKB-UniRule"/>
</dbReference>
<evidence type="ECO:0000256" key="4">
    <source>
        <dbReference type="ARBA" id="ARBA00022980"/>
    </source>
</evidence>
<protein>
    <recommendedName>
        <fullName evidence="6">Large ribosomal subunit protein uL23</fullName>
    </recommendedName>
</protein>
<dbReference type="HAMAP" id="MF_01369_B">
    <property type="entry name" value="Ribosomal_uL23_B"/>
    <property type="match status" value="1"/>
</dbReference>
<keyword evidence="2 6" id="KW-0699">rRNA-binding</keyword>
<dbReference type="GO" id="GO:0003735">
    <property type="term" value="F:structural constituent of ribosome"/>
    <property type="evidence" value="ECO:0007669"/>
    <property type="project" value="InterPro"/>
</dbReference>
<dbReference type="GO" id="GO:0006412">
    <property type="term" value="P:translation"/>
    <property type="evidence" value="ECO:0007669"/>
    <property type="project" value="UniProtKB-UniRule"/>
</dbReference>
<dbReference type="PANTHER" id="PTHR11620">
    <property type="entry name" value="60S RIBOSOMAL PROTEIN L23A"/>
    <property type="match status" value="1"/>
</dbReference>
<dbReference type="InterPro" id="IPR012677">
    <property type="entry name" value="Nucleotide-bd_a/b_plait_sf"/>
</dbReference>
<dbReference type="InterPro" id="IPR012678">
    <property type="entry name" value="Ribosomal_uL23/eL15/eS24_sf"/>
</dbReference>
<dbReference type="FunFam" id="3.30.70.330:FF:000001">
    <property type="entry name" value="50S ribosomal protein L23"/>
    <property type="match status" value="1"/>
</dbReference>
<keyword evidence="4 6" id="KW-0689">Ribosomal protein</keyword>
<organism evidence="8 10">
    <name type="scientific">Candidatus Segetimicrobium genomatis</name>
    <dbReference type="NCBI Taxonomy" id="2569760"/>
    <lineage>
        <taxon>Bacteria</taxon>
        <taxon>Bacillati</taxon>
        <taxon>Candidatus Sysuimicrobiota</taxon>
        <taxon>Candidatus Sysuimicrobiia</taxon>
        <taxon>Candidatus Sysuimicrobiales</taxon>
        <taxon>Candidatus Segetimicrobiaceae</taxon>
        <taxon>Candidatus Segetimicrobium</taxon>
    </lineage>
</organism>
<dbReference type="Gene3D" id="3.30.70.330">
    <property type="match status" value="1"/>
</dbReference>
<name>A0A537L5E7_9BACT</name>
<sequence length="95" mass="10759">MTDPRVVIRRPILTEKSMRGTEAGRYTFEVTAAANKPAIKDAVQRLFNVRVMKVNTITIHGRQRRRGQHYIHTSGFKKAVVTLAPGQKIDLETLT</sequence>
<dbReference type="Proteomes" id="UP000318834">
    <property type="component" value="Unassembled WGS sequence"/>
</dbReference>
<evidence type="ECO:0000313" key="7">
    <source>
        <dbReference type="EMBL" id="TMI76294.1"/>
    </source>
</evidence>
<evidence type="ECO:0000313" key="8">
    <source>
        <dbReference type="EMBL" id="TMJ03220.1"/>
    </source>
</evidence>
<dbReference type="Proteomes" id="UP000319353">
    <property type="component" value="Unassembled WGS sequence"/>
</dbReference>
<reference evidence="9 10" key="1">
    <citation type="journal article" date="2019" name="Nat. Microbiol.">
        <title>Mediterranean grassland soil C-N compound turnover is dependent on rainfall and depth, and is mediated by genomically divergent microorganisms.</title>
        <authorList>
            <person name="Diamond S."/>
            <person name="Andeer P.F."/>
            <person name="Li Z."/>
            <person name="Crits-Christoph A."/>
            <person name="Burstein D."/>
            <person name="Anantharaman K."/>
            <person name="Lane K.R."/>
            <person name="Thomas B.C."/>
            <person name="Pan C."/>
            <person name="Northen T.R."/>
            <person name="Banfield J.F."/>
        </authorList>
    </citation>
    <scope>NUCLEOTIDE SEQUENCE [LARGE SCALE GENOMIC DNA]</scope>
    <source>
        <strain evidence="8">NP_4</strain>
        <strain evidence="7">NP_8</strain>
    </source>
</reference>
<accession>A0A537L5E7</accession>
<dbReference type="NCBIfam" id="NF004363">
    <property type="entry name" value="PRK05738.2-4"/>
    <property type="match status" value="1"/>
</dbReference>
<dbReference type="GO" id="GO:0005840">
    <property type="term" value="C:ribosome"/>
    <property type="evidence" value="ECO:0007669"/>
    <property type="project" value="UniProtKB-KW"/>
</dbReference>
<comment type="caution">
    <text evidence="8">The sequence shown here is derived from an EMBL/GenBank/DDBJ whole genome shotgun (WGS) entry which is preliminary data.</text>
</comment>
<dbReference type="SUPFAM" id="SSF54189">
    <property type="entry name" value="Ribosomal proteins S24e, L23 and L15e"/>
    <property type="match status" value="1"/>
</dbReference>
<gene>
    <name evidence="6" type="primary">rplW</name>
    <name evidence="8" type="ORF">E6H01_05245</name>
    <name evidence="7" type="ORF">E6H05_04190</name>
</gene>
<proteinExistence type="inferred from homology"/>
<dbReference type="EMBL" id="VBAP01000026">
    <property type="protein sequence ID" value="TMI76294.1"/>
    <property type="molecule type" value="Genomic_DNA"/>
</dbReference>
<comment type="function">
    <text evidence="6">One of the early assembly proteins it binds 23S rRNA. One of the proteins that surrounds the polypeptide exit tunnel on the outside of the ribosome. Forms the main docking site for trigger factor binding to the ribosome.</text>
</comment>
<dbReference type="Pfam" id="PF00276">
    <property type="entry name" value="Ribosomal_L23"/>
    <property type="match status" value="1"/>
</dbReference>
<comment type="similarity">
    <text evidence="1 6">Belongs to the universal ribosomal protein uL23 family.</text>
</comment>
<dbReference type="AlphaFoldDB" id="A0A537L5E7"/>
<keyword evidence="5 6" id="KW-0687">Ribonucleoprotein</keyword>
<evidence type="ECO:0000256" key="5">
    <source>
        <dbReference type="ARBA" id="ARBA00023274"/>
    </source>
</evidence>
<dbReference type="GO" id="GO:1990904">
    <property type="term" value="C:ribonucleoprotein complex"/>
    <property type="evidence" value="ECO:0007669"/>
    <property type="project" value="UniProtKB-KW"/>
</dbReference>
<evidence type="ECO:0000313" key="9">
    <source>
        <dbReference type="Proteomes" id="UP000318834"/>
    </source>
</evidence>
<dbReference type="EMBL" id="VBAL01000061">
    <property type="protein sequence ID" value="TMJ03220.1"/>
    <property type="molecule type" value="Genomic_DNA"/>
</dbReference>
<evidence type="ECO:0000313" key="10">
    <source>
        <dbReference type="Proteomes" id="UP000319353"/>
    </source>
</evidence>
<evidence type="ECO:0000256" key="3">
    <source>
        <dbReference type="ARBA" id="ARBA00022884"/>
    </source>
</evidence>
<dbReference type="InterPro" id="IPR013025">
    <property type="entry name" value="Ribosomal_uL23-like"/>
</dbReference>